<dbReference type="RefSeq" id="WP_002559412.1">
    <property type="nucleotide sequence ID" value="NZ_JH724314.1"/>
</dbReference>
<proteinExistence type="predicted"/>
<keyword evidence="1" id="KW-0732">Signal</keyword>
<reference evidence="3 4" key="1">
    <citation type="submission" date="2012-02" db="EMBL/GenBank/DDBJ databases">
        <title>The Genome Sequence of Bacteroides nordii CL02T12C05.</title>
        <authorList>
            <consortium name="The Broad Institute Genome Sequencing Platform"/>
            <person name="Earl A."/>
            <person name="Ward D."/>
            <person name="Feldgarden M."/>
            <person name="Gevers D."/>
            <person name="Zitomersky N.L."/>
            <person name="Coyne M.J."/>
            <person name="Comstock L.E."/>
            <person name="Young S.K."/>
            <person name="Zeng Q."/>
            <person name="Gargeya S."/>
            <person name="Fitzgerald M."/>
            <person name="Haas B."/>
            <person name="Abouelleil A."/>
            <person name="Alvarado L."/>
            <person name="Arachchi H.M."/>
            <person name="Berlin A."/>
            <person name="Chapman S.B."/>
            <person name="Gearin G."/>
            <person name="Goldberg J."/>
            <person name="Griggs A."/>
            <person name="Gujja S."/>
            <person name="Hansen M."/>
            <person name="Heiman D."/>
            <person name="Howarth C."/>
            <person name="Larimer J."/>
            <person name="Lui A."/>
            <person name="MacDonald P.J.P."/>
            <person name="McCowen C."/>
            <person name="Montmayeur A."/>
            <person name="Murphy C."/>
            <person name="Neiman D."/>
            <person name="Pearson M."/>
            <person name="Priest M."/>
            <person name="Roberts A."/>
            <person name="Saif S."/>
            <person name="Shea T."/>
            <person name="Sisk P."/>
            <person name="Stolte C."/>
            <person name="Sykes S."/>
            <person name="Wortman J."/>
            <person name="Nusbaum C."/>
            <person name="Birren B."/>
        </authorList>
    </citation>
    <scope>NUCLEOTIDE SEQUENCE [LARGE SCALE GENOMIC DNA]</scope>
    <source>
        <strain evidence="3 4">CL02T12C05</strain>
    </source>
</reference>
<dbReference type="eggNOG" id="ENOG5030X5I">
    <property type="taxonomic scope" value="Bacteria"/>
</dbReference>
<dbReference type="InterPro" id="IPR047786">
    <property type="entry name" value="Mfa1_fim"/>
</dbReference>
<dbReference type="EMBL" id="AGXS01000015">
    <property type="protein sequence ID" value="EIY51685.1"/>
    <property type="molecule type" value="Genomic_DNA"/>
</dbReference>
<dbReference type="PROSITE" id="PS51257">
    <property type="entry name" value="PROKAR_LIPOPROTEIN"/>
    <property type="match status" value="1"/>
</dbReference>
<dbReference type="GO" id="GO:0009418">
    <property type="term" value="C:pilus shaft"/>
    <property type="evidence" value="ECO:0007669"/>
    <property type="project" value="InterPro"/>
</dbReference>
<name>I8XLB8_9BACE</name>
<dbReference type="Proteomes" id="UP000003089">
    <property type="component" value="Unassembled WGS sequence"/>
</dbReference>
<organism evidence="3 4">
    <name type="scientific">Bacteroides nordii CL02T12C05</name>
    <dbReference type="NCBI Taxonomy" id="997884"/>
    <lineage>
        <taxon>Bacteria</taxon>
        <taxon>Pseudomonadati</taxon>
        <taxon>Bacteroidota</taxon>
        <taxon>Bacteroidia</taxon>
        <taxon>Bacteroidales</taxon>
        <taxon>Bacteroidaceae</taxon>
        <taxon>Bacteroides</taxon>
    </lineage>
</organism>
<protein>
    <recommendedName>
        <fullName evidence="2">Minor fimbrium subunit Mfa1 C-terminal domain-containing protein</fullName>
    </recommendedName>
</protein>
<comment type="caution">
    <text evidence="3">The sequence shown here is derived from an EMBL/GenBank/DDBJ whole genome shotgun (WGS) entry which is preliminary data.</text>
</comment>
<dbReference type="AlphaFoldDB" id="I8XLB8"/>
<evidence type="ECO:0000313" key="4">
    <source>
        <dbReference type="Proteomes" id="UP000003089"/>
    </source>
</evidence>
<dbReference type="Pfam" id="PF15495">
    <property type="entry name" value="Fimbrillin_C"/>
    <property type="match status" value="1"/>
</dbReference>
<dbReference type="STRING" id="997884.HMPREF1068_01232"/>
<feature type="chain" id="PRO_5003716680" description="Minor fimbrium subunit Mfa1 C-terminal domain-containing protein" evidence="1">
    <location>
        <begin position="18"/>
        <end position="436"/>
    </location>
</feature>
<dbReference type="Gene3D" id="2.60.40.2580">
    <property type="match status" value="1"/>
</dbReference>
<dbReference type="PATRIC" id="fig|997884.3.peg.1254"/>
<feature type="domain" description="Minor fimbrium subunit Mfa1 C-terminal" evidence="2">
    <location>
        <begin position="364"/>
        <end position="433"/>
    </location>
</feature>
<dbReference type="InterPro" id="IPR029140">
    <property type="entry name" value="Mfa1_C"/>
</dbReference>
<evidence type="ECO:0000313" key="3">
    <source>
        <dbReference type="EMBL" id="EIY51685.1"/>
    </source>
</evidence>
<dbReference type="NCBIfam" id="NF038041">
    <property type="entry name" value="fim_Mfa1_fam"/>
    <property type="match status" value="1"/>
</dbReference>
<dbReference type="Gene3D" id="2.60.40.3690">
    <property type="match status" value="1"/>
</dbReference>
<dbReference type="GeneID" id="69500896"/>
<evidence type="ECO:0000256" key="1">
    <source>
        <dbReference type="SAM" id="SignalP"/>
    </source>
</evidence>
<feature type="signal peptide" evidence="1">
    <location>
        <begin position="1"/>
        <end position="17"/>
    </location>
</feature>
<gene>
    <name evidence="3" type="ORF">HMPREF1068_01232</name>
</gene>
<keyword evidence="4" id="KW-1185">Reference proteome</keyword>
<evidence type="ECO:0000259" key="2">
    <source>
        <dbReference type="Pfam" id="PF15495"/>
    </source>
</evidence>
<dbReference type="HOGENOM" id="CLU_651606_0_0_10"/>
<sequence>MKLRSLFLAGLAVMAMASCSNEDDAIVNGGENAAKDAALQFSIGFPQTTRATTASGDKSDEGLSCEQKVNTISFVLKYNDNTPTAVYDFDNNTEAAPGFTQEGLIIKTEKVEVNSGIAKIFVFINPVTKITTENYANLQETATYSNMDDLGDIANPKDSKFLMFGEGSCTIKGGQDNEADVTVSRIAAKLAEQTAKDKEFTIENSTDKFGSAIKVKLSEYSYVNLNKTTNVTNSTTIFTPANTGYFQYFKEEQAYQTFDGLTTIKEMNVEEANKVTYCLENNNAAAPTMILYKAQITEFPNYTEGNNFYIDADGILYPSFDVMNAKDGKFFGQLTNKEIYTGIDNQTALSDNSSYEDFNKYGIQKYTKGICYYRAEIKTGAETKIVHNNYYKLSVSKITELGDPGTNIPTPGNPLTYLKLNITVAPWTVWNNDIIL</sequence>
<accession>I8XLB8</accession>